<dbReference type="KEGG" id="eus:EUTSA_v10028684mg"/>
<name>V4KIY8_EUTSA</name>
<evidence type="ECO:0000259" key="8">
    <source>
        <dbReference type="PROSITE" id="PS51005"/>
    </source>
</evidence>
<evidence type="ECO:0000256" key="1">
    <source>
        <dbReference type="ARBA" id="ARBA00004123"/>
    </source>
</evidence>
<dbReference type="eggNOG" id="ENOG502SPZ5">
    <property type="taxonomic scope" value="Eukaryota"/>
</dbReference>
<accession>V4KIY8</accession>
<evidence type="ECO:0000256" key="5">
    <source>
        <dbReference type="ARBA" id="ARBA00023242"/>
    </source>
</evidence>
<proteinExistence type="predicted"/>
<dbReference type="Gene3D" id="2.170.150.80">
    <property type="entry name" value="NAC domain"/>
    <property type="match status" value="1"/>
</dbReference>
<evidence type="ECO:0000256" key="6">
    <source>
        <dbReference type="SAM" id="MobiDB-lite"/>
    </source>
</evidence>
<dbReference type="PROSITE" id="PS51005">
    <property type="entry name" value="NAC"/>
    <property type="match status" value="1"/>
</dbReference>
<dbReference type="AlphaFoldDB" id="V4KIY8"/>
<dbReference type="OrthoDB" id="1000520at2759"/>
<evidence type="ECO:0000256" key="7">
    <source>
        <dbReference type="SAM" id="Phobius"/>
    </source>
</evidence>
<dbReference type="GO" id="GO:0006355">
    <property type="term" value="P:regulation of DNA-templated transcription"/>
    <property type="evidence" value="ECO:0007669"/>
    <property type="project" value="InterPro"/>
</dbReference>
<keyword evidence="7" id="KW-1133">Transmembrane helix</keyword>
<keyword evidence="3" id="KW-0238">DNA-binding</keyword>
<dbReference type="Proteomes" id="UP000030689">
    <property type="component" value="Unassembled WGS sequence"/>
</dbReference>
<dbReference type="OMA" id="RENQSNH"/>
<keyword evidence="5" id="KW-0539">Nucleus</keyword>
<feature type="transmembrane region" description="Helical" evidence="7">
    <location>
        <begin position="387"/>
        <end position="412"/>
    </location>
</feature>
<dbReference type="InterPro" id="IPR003441">
    <property type="entry name" value="NAC-dom"/>
</dbReference>
<keyword evidence="7" id="KW-0812">Transmembrane</keyword>
<dbReference type="EMBL" id="KI517537">
    <property type="protein sequence ID" value="ESQ37805.1"/>
    <property type="molecule type" value="Genomic_DNA"/>
</dbReference>
<dbReference type="STRING" id="72664.V4KIY8"/>
<feature type="region of interest" description="Disordered" evidence="6">
    <location>
        <begin position="289"/>
        <end position="309"/>
    </location>
</feature>
<dbReference type="InterPro" id="IPR036093">
    <property type="entry name" value="NAC_dom_sf"/>
</dbReference>
<dbReference type="Gramene" id="ESQ37805">
    <property type="protein sequence ID" value="ESQ37805"/>
    <property type="gene ID" value="EUTSA_v10028684mg"/>
</dbReference>
<comment type="subcellular location">
    <subcellularLocation>
        <location evidence="1">Nucleus</location>
    </subcellularLocation>
</comment>
<dbReference type="GO" id="GO:0005634">
    <property type="term" value="C:nucleus"/>
    <property type="evidence" value="ECO:0007669"/>
    <property type="project" value="UniProtKB-SubCell"/>
</dbReference>
<dbReference type="Pfam" id="PF02365">
    <property type="entry name" value="NAM"/>
    <property type="match status" value="1"/>
</dbReference>
<evidence type="ECO:0000313" key="10">
    <source>
        <dbReference type="Proteomes" id="UP000030689"/>
    </source>
</evidence>
<evidence type="ECO:0000256" key="2">
    <source>
        <dbReference type="ARBA" id="ARBA00023015"/>
    </source>
</evidence>
<evidence type="ECO:0000256" key="3">
    <source>
        <dbReference type="ARBA" id="ARBA00023125"/>
    </source>
</evidence>
<evidence type="ECO:0000313" key="9">
    <source>
        <dbReference type="EMBL" id="ESQ37805.1"/>
    </source>
</evidence>
<keyword evidence="10" id="KW-1185">Reference proteome</keyword>
<dbReference type="GO" id="GO:0003677">
    <property type="term" value="F:DNA binding"/>
    <property type="evidence" value="ECO:0007669"/>
    <property type="project" value="UniProtKB-KW"/>
</dbReference>
<keyword evidence="7" id="KW-0472">Membrane</keyword>
<dbReference type="PANTHER" id="PTHR31989">
    <property type="entry name" value="NAC DOMAIN-CONTAINING PROTEIN 82-RELATED"/>
    <property type="match status" value="1"/>
</dbReference>
<feature type="domain" description="NAC" evidence="8">
    <location>
        <begin position="4"/>
        <end position="151"/>
    </location>
</feature>
<dbReference type="SUPFAM" id="SSF101941">
    <property type="entry name" value="NAC domain"/>
    <property type="match status" value="1"/>
</dbReference>
<gene>
    <name evidence="9" type="ORF">EUTSA_v10028684mg</name>
</gene>
<organism evidence="9 10">
    <name type="scientific">Eutrema salsugineum</name>
    <name type="common">Saltwater cress</name>
    <name type="synonym">Sisymbrium salsugineum</name>
    <dbReference type="NCBI Taxonomy" id="72664"/>
    <lineage>
        <taxon>Eukaryota</taxon>
        <taxon>Viridiplantae</taxon>
        <taxon>Streptophyta</taxon>
        <taxon>Embryophyta</taxon>
        <taxon>Tracheophyta</taxon>
        <taxon>Spermatophyta</taxon>
        <taxon>Magnoliopsida</taxon>
        <taxon>eudicotyledons</taxon>
        <taxon>Gunneridae</taxon>
        <taxon>Pentapetalae</taxon>
        <taxon>rosids</taxon>
        <taxon>malvids</taxon>
        <taxon>Brassicales</taxon>
        <taxon>Brassicaceae</taxon>
        <taxon>Eutremeae</taxon>
        <taxon>Eutrema</taxon>
    </lineage>
</organism>
<keyword evidence="4" id="KW-0804">Transcription</keyword>
<sequence>MEKNLVGYRFCPTGEELINHYLKNKILGKSWLVDDAISEINICSYEPICLPSLSKIESEDPVWYFFSPKEYTSAKKNATKRTTRFGFWKSTGKDRKIKDKRGEIIGNKKTLVYHEGRSPNGVGTRWVIHEYEITCLPLQQRKYVICKVMYNGEEGGDIFFGNNTNETTSYSLVSDPKAVGSINTVPEVMQAGQEDVLYVNDLSISMNEQEHLGFNPDTFFSDYNPTLQPQAPDYDDQYITRLLDFNGGDFEGVISDQELIMMTNNNDHRPRKPLSGIIVDYSSESDAESISATSYQGTTSPGDSVGSSNKHFPSCSSSDSCKDLQTCVDPSISKKIKKSQVTVPLKQEVKEGKSKAVDASIDKKTEKKCWFIVEEAMQRKGKKTPRFIYLVNMILGFILLVALIGTSCRFFTNRQNLNPVMKF</sequence>
<evidence type="ECO:0000256" key="4">
    <source>
        <dbReference type="ARBA" id="ARBA00023163"/>
    </source>
</evidence>
<reference evidence="9 10" key="1">
    <citation type="journal article" date="2013" name="Front. Plant Sci.">
        <title>The Reference Genome of the Halophytic Plant Eutrema salsugineum.</title>
        <authorList>
            <person name="Yang R."/>
            <person name="Jarvis D.E."/>
            <person name="Chen H."/>
            <person name="Beilstein M.A."/>
            <person name="Grimwood J."/>
            <person name="Jenkins J."/>
            <person name="Shu S."/>
            <person name="Prochnik S."/>
            <person name="Xin M."/>
            <person name="Ma C."/>
            <person name="Schmutz J."/>
            <person name="Wing R.A."/>
            <person name="Mitchell-Olds T."/>
            <person name="Schumaker K.S."/>
            <person name="Wang X."/>
        </authorList>
    </citation>
    <scope>NUCLEOTIDE SEQUENCE [LARGE SCALE GENOMIC DNA]</scope>
</reference>
<keyword evidence="2" id="KW-0805">Transcription regulation</keyword>
<protein>
    <recommendedName>
        <fullName evidence="8">NAC domain-containing protein</fullName>
    </recommendedName>
</protein>